<accession>A0A094SBF3</accession>
<dbReference type="EMBL" id="JNSL01000114">
    <property type="protein sequence ID" value="KGA15418.1"/>
    <property type="molecule type" value="Genomic_DNA"/>
</dbReference>
<feature type="transmembrane region" description="Helical" evidence="1">
    <location>
        <begin position="34"/>
        <end position="55"/>
    </location>
</feature>
<dbReference type="AlphaFoldDB" id="A0A094SBF3"/>
<keyword evidence="1" id="KW-0812">Transmembrane</keyword>
<evidence type="ECO:0000256" key="1">
    <source>
        <dbReference type="SAM" id="Phobius"/>
    </source>
</evidence>
<protein>
    <submittedName>
        <fullName evidence="2">Uncharacterized protein</fullName>
    </submittedName>
</protein>
<keyword evidence="1" id="KW-0472">Membrane</keyword>
<name>A0A094SBF3_9ZZZZ</name>
<gene>
    <name evidence="2" type="ORF">GM51_14950</name>
</gene>
<keyword evidence="1" id="KW-1133">Transmembrane helix</keyword>
<feature type="transmembrane region" description="Helical" evidence="1">
    <location>
        <begin position="118"/>
        <end position="134"/>
    </location>
</feature>
<organism evidence="2">
    <name type="scientific">freshwater metagenome</name>
    <dbReference type="NCBI Taxonomy" id="449393"/>
    <lineage>
        <taxon>unclassified sequences</taxon>
        <taxon>metagenomes</taxon>
        <taxon>ecological metagenomes</taxon>
    </lineage>
</organism>
<feature type="transmembrane region" description="Helical" evidence="1">
    <location>
        <begin position="93"/>
        <end position="111"/>
    </location>
</feature>
<feature type="transmembrane region" description="Helical" evidence="1">
    <location>
        <begin position="62"/>
        <end position="81"/>
    </location>
</feature>
<reference evidence="2" key="1">
    <citation type="submission" date="2014-06" db="EMBL/GenBank/DDBJ databases">
        <title>Key roles for freshwater Actinobacteria revealed by deep metagenomic sequencing.</title>
        <authorList>
            <person name="Ghai R."/>
            <person name="Mizuno C.M."/>
            <person name="Picazo A."/>
            <person name="Camacho A."/>
            <person name="Rodriguez-Valera F."/>
        </authorList>
    </citation>
    <scope>NUCLEOTIDE SEQUENCE</scope>
</reference>
<evidence type="ECO:0000313" key="2">
    <source>
        <dbReference type="EMBL" id="KGA15418.1"/>
    </source>
</evidence>
<feature type="transmembrane region" description="Helical" evidence="1">
    <location>
        <begin position="7"/>
        <end position="28"/>
    </location>
</feature>
<feature type="transmembrane region" description="Helical" evidence="1">
    <location>
        <begin position="146"/>
        <end position="165"/>
    </location>
</feature>
<sequence length="175" mass="19160">MENVRKLALYLVLAFAVVGGLVTINQTLADHSGLFGLAFTSAWLFPMVIGCWLAWRRPMIAFPLLMIWSMSVLGLLLWQSLAPSWWNTILNSNGPIITTAMFALTAPLAIYGYKRRTRFVALILIGLSALNVLATSNTESGENSELVITIPVLAAGVLFLIASFVDKQDDSAEEK</sequence>
<comment type="caution">
    <text evidence="2">The sequence shown here is derived from an EMBL/GenBank/DDBJ whole genome shotgun (WGS) entry which is preliminary data.</text>
</comment>
<proteinExistence type="predicted"/>